<keyword evidence="1" id="KW-0548">Nucleotidyltransferase</keyword>
<comment type="caution">
    <text evidence="1">The sequence shown here is derived from an EMBL/GenBank/DDBJ whole genome shotgun (WGS) entry which is preliminary data.</text>
</comment>
<sequence length="141" mass="16297">MIHKMQDENGRETEIRQDIEDIARSYFQKIFRTEERGRSEHLLSGIEKCITEKDNFQLTESYTKEDIRAATFEMGSTKASGEDGLPALFYQKCWHIVGDAVTKFCLHKLNEGQDFQQVNATHIVLIPKVANPVNMKQFQTN</sequence>
<keyword evidence="1" id="KW-0808">Transferase</keyword>
<dbReference type="OrthoDB" id="1436205at2759"/>
<keyword evidence="2" id="KW-1185">Reference proteome</keyword>
<name>A0A5B6VJC9_9ROSI</name>
<evidence type="ECO:0000313" key="1">
    <source>
        <dbReference type="EMBL" id="KAA3469173.1"/>
    </source>
</evidence>
<evidence type="ECO:0000313" key="2">
    <source>
        <dbReference type="Proteomes" id="UP000325315"/>
    </source>
</evidence>
<keyword evidence="1" id="KW-0695">RNA-directed DNA polymerase</keyword>
<reference evidence="1" key="1">
    <citation type="submission" date="2019-08" db="EMBL/GenBank/DDBJ databases">
        <authorList>
            <person name="Liu F."/>
        </authorList>
    </citation>
    <scope>NUCLEOTIDE SEQUENCE [LARGE SCALE GENOMIC DNA]</scope>
    <source>
        <strain evidence="1">PA1801</strain>
        <tissue evidence="1">Leaf</tissue>
    </source>
</reference>
<protein>
    <submittedName>
        <fullName evidence="1">Reverse transcriptase</fullName>
    </submittedName>
</protein>
<dbReference type="AlphaFoldDB" id="A0A5B6VJC9"/>
<accession>A0A5B6VJC9</accession>
<dbReference type="Proteomes" id="UP000325315">
    <property type="component" value="Unassembled WGS sequence"/>
</dbReference>
<dbReference type="GO" id="GO:0003964">
    <property type="term" value="F:RNA-directed DNA polymerase activity"/>
    <property type="evidence" value="ECO:0007669"/>
    <property type="project" value="UniProtKB-KW"/>
</dbReference>
<dbReference type="EMBL" id="SMMG02000006">
    <property type="protein sequence ID" value="KAA3469173.1"/>
    <property type="molecule type" value="Genomic_DNA"/>
</dbReference>
<gene>
    <name evidence="1" type="ORF">EPI10_014988</name>
</gene>
<organism evidence="1 2">
    <name type="scientific">Gossypium australe</name>
    <dbReference type="NCBI Taxonomy" id="47621"/>
    <lineage>
        <taxon>Eukaryota</taxon>
        <taxon>Viridiplantae</taxon>
        <taxon>Streptophyta</taxon>
        <taxon>Embryophyta</taxon>
        <taxon>Tracheophyta</taxon>
        <taxon>Spermatophyta</taxon>
        <taxon>Magnoliopsida</taxon>
        <taxon>eudicotyledons</taxon>
        <taxon>Gunneridae</taxon>
        <taxon>Pentapetalae</taxon>
        <taxon>rosids</taxon>
        <taxon>malvids</taxon>
        <taxon>Malvales</taxon>
        <taxon>Malvaceae</taxon>
        <taxon>Malvoideae</taxon>
        <taxon>Gossypium</taxon>
    </lineage>
</organism>
<proteinExistence type="predicted"/>